<dbReference type="AlphaFoldDB" id="A0A0R2K289"/>
<sequence>MFHTLTILVAAVHTARTGNRKKLPFLTRFGYKAVEVPMIRFRNRWDSVATIPH</sequence>
<dbReference type="Proteomes" id="UP000051749">
    <property type="component" value="Unassembled WGS sequence"/>
</dbReference>
<dbReference type="PATRIC" id="fig|319653.3.peg.139"/>
<proteinExistence type="predicted"/>
<dbReference type="EMBL" id="JQBY01000001">
    <property type="protein sequence ID" value="KRN83667.1"/>
    <property type="molecule type" value="Genomic_DNA"/>
</dbReference>
<protein>
    <submittedName>
        <fullName evidence="1">Uncharacterized protein</fullName>
    </submittedName>
</protein>
<organism evidence="1 2">
    <name type="scientific">Pediococcus ethanolidurans</name>
    <dbReference type="NCBI Taxonomy" id="319653"/>
    <lineage>
        <taxon>Bacteria</taxon>
        <taxon>Bacillati</taxon>
        <taxon>Bacillota</taxon>
        <taxon>Bacilli</taxon>
        <taxon>Lactobacillales</taxon>
        <taxon>Lactobacillaceae</taxon>
        <taxon>Pediococcus</taxon>
    </lineage>
</organism>
<reference evidence="1 2" key="1">
    <citation type="journal article" date="2015" name="Genome Announc.">
        <title>Expanding the biotechnology potential of lactobacilli through comparative genomics of 213 strains and associated genera.</title>
        <authorList>
            <person name="Sun Z."/>
            <person name="Harris H.M."/>
            <person name="McCann A."/>
            <person name="Guo C."/>
            <person name="Argimon S."/>
            <person name="Zhang W."/>
            <person name="Yang X."/>
            <person name="Jeffery I.B."/>
            <person name="Cooney J.C."/>
            <person name="Kagawa T.F."/>
            <person name="Liu W."/>
            <person name="Song Y."/>
            <person name="Salvetti E."/>
            <person name="Wrobel A."/>
            <person name="Rasinkangas P."/>
            <person name="Parkhill J."/>
            <person name="Rea M.C."/>
            <person name="O'Sullivan O."/>
            <person name="Ritari J."/>
            <person name="Douillard F.P."/>
            <person name="Paul Ross R."/>
            <person name="Yang R."/>
            <person name="Briner A.E."/>
            <person name="Felis G.E."/>
            <person name="de Vos W.M."/>
            <person name="Barrangou R."/>
            <person name="Klaenhammer T.R."/>
            <person name="Caufield P.W."/>
            <person name="Cui Y."/>
            <person name="Zhang H."/>
            <person name="O'Toole P.W."/>
        </authorList>
    </citation>
    <scope>NUCLEOTIDE SEQUENCE [LARGE SCALE GENOMIC DNA]</scope>
    <source>
        <strain evidence="1 2">DSM 22301</strain>
    </source>
</reference>
<evidence type="ECO:0000313" key="1">
    <source>
        <dbReference type="EMBL" id="KRN83667.1"/>
    </source>
</evidence>
<accession>A0A0R2K289</accession>
<gene>
    <name evidence="1" type="ORF">IV87_GL000136</name>
</gene>
<comment type="caution">
    <text evidence="1">The sequence shown here is derived from an EMBL/GenBank/DDBJ whole genome shotgun (WGS) entry which is preliminary data.</text>
</comment>
<name>A0A0R2K289_9LACO</name>
<evidence type="ECO:0000313" key="2">
    <source>
        <dbReference type="Proteomes" id="UP000051749"/>
    </source>
</evidence>